<dbReference type="EMBL" id="ACPB03023355">
    <property type="status" value="NOT_ANNOTATED_CDS"/>
    <property type="molecule type" value="Genomic_DNA"/>
</dbReference>
<dbReference type="EnsemblMetazoa" id="RPRC010645-RA">
    <property type="protein sequence ID" value="RPRC010645-PA"/>
    <property type="gene ID" value="RPRC010645"/>
</dbReference>
<accession>T1I2X6</accession>
<name>T1I2X6_RHOPR</name>
<protein>
    <submittedName>
        <fullName evidence="1">Uncharacterized protein</fullName>
    </submittedName>
</protein>
<sequence>MVDGLNLKNERSQFDCETGMQANLNKIISLEDEVKQQYVELRASKDKLLKKIEEESLITNKYMKGKGELKTDVKPLENHILELNEEKRNLECKLKKIQSELQYNQVSEDKIQSDIITVPNYLLRRKNRREM</sequence>
<proteinExistence type="predicted"/>
<dbReference type="HOGENOM" id="CLU_1930150_0_0_1"/>
<evidence type="ECO:0000313" key="1">
    <source>
        <dbReference type="EnsemblMetazoa" id="RPRC010645-PA"/>
    </source>
</evidence>
<dbReference type="Proteomes" id="UP000015103">
    <property type="component" value="Unassembled WGS sequence"/>
</dbReference>
<dbReference type="InParanoid" id="T1I2X6"/>
<dbReference type="VEuPathDB" id="VectorBase:RPRC010645"/>
<keyword evidence="2" id="KW-1185">Reference proteome</keyword>
<evidence type="ECO:0000313" key="2">
    <source>
        <dbReference type="Proteomes" id="UP000015103"/>
    </source>
</evidence>
<reference evidence="1" key="1">
    <citation type="submission" date="2015-05" db="UniProtKB">
        <authorList>
            <consortium name="EnsemblMetazoa"/>
        </authorList>
    </citation>
    <scope>IDENTIFICATION</scope>
</reference>
<dbReference type="AlphaFoldDB" id="T1I2X6"/>
<organism evidence="1 2">
    <name type="scientific">Rhodnius prolixus</name>
    <name type="common">Triatomid bug</name>
    <dbReference type="NCBI Taxonomy" id="13249"/>
    <lineage>
        <taxon>Eukaryota</taxon>
        <taxon>Metazoa</taxon>
        <taxon>Ecdysozoa</taxon>
        <taxon>Arthropoda</taxon>
        <taxon>Hexapoda</taxon>
        <taxon>Insecta</taxon>
        <taxon>Pterygota</taxon>
        <taxon>Neoptera</taxon>
        <taxon>Paraneoptera</taxon>
        <taxon>Hemiptera</taxon>
        <taxon>Heteroptera</taxon>
        <taxon>Panheteroptera</taxon>
        <taxon>Cimicomorpha</taxon>
        <taxon>Reduviidae</taxon>
        <taxon>Triatominae</taxon>
        <taxon>Rhodnius</taxon>
    </lineage>
</organism>